<dbReference type="Proteomes" id="UP000712600">
    <property type="component" value="Unassembled WGS sequence"/>
</dbReference>
<dbReference type="EMBL" id="QGKX02000004">
    <property type="protein sequence ID" value="KAF3602381.1"/>
    <property type="molecule type" value="Genomic_DNA"/>
</dbReference>
<protein>
    <submittedName>
        <fullName evidence="1">Uncharacterized protein</fullName>
    </submittedName>
</protein>
<sequence length="103" mass="11924">MFIRRETTIVAPPSFLPLYHLLRLYCLGSEKRRIASHRRHESSQSTGEPCRDRRRYGHNTNLLHYCHHRSTAVMSLPMLVTTEPPLIHVHPGAVNHTSYEVSP</sequence>
<accession>A0A3N6PR06</accession>
<comment type="caution">
    <text evidence="1">The sequence shown here is derived from an EMBL/GenBank/DDBJ whole genome shotgun (WGS) entry which is preliminary data.</text>
</comment>
<proteinExistence type="predicted"/>
<evidence type="ECO:0000313" key="2">
    <source>
        <dbReference type="Proteomes" id="UP000712600"/>
    </source>
</evidence>
<name>A0A3N6PR06_BRACR</name>
<dbReference type="OrthoDB" id="10284742at2759"/>
<dbReference type="AlphaFoldDB" id="A0A3N6PR06"/>
<gene>
    <name evidence="1" type="ORF">F2Q69_00034840</name>
</gene>
<reference evidence="1" key="1">
    <citation type="submission" date="2019-12" db="EMBL/GenBank/DDBJ databases">
        <title>Genome sequencing and annotation of Brassica cretica.</title>
        <authorList>
            <person name="Studholme D.J."/>
            <person name="Sarris P."/>
        </authorList>
    </citation>
    <scope>NUCLEOTIDE SEQUENCE</scope>
    <source>
        <strain evidence="1">PFS-109/04</strain>
        <tissue evidence="1">Leaf</tissue>
    </source>
</reference>
<organism evidence="1 2">
    <name type="scientific">Brassica cretica</name>
    <name type="common">Mustard</name>
    <dbReference type="NCBI Taxonomy" id="69181"/>
    <lineage>
        <taxon>Eukaryota</taxon>
        <taxon>Viridiplantae</taxon>
        <taxon>Streptophyta</taxon>
        <taxon>Embryophyta</taxon>
        <taxon>Tracheophyta</taxon>
        <taxon>Spermatophyta</taxon>
        <taxon>Magnoliopsida</taxon>
        <taxon>eudicotyledons</taxon>
        <taxon>Gunneridae</taxon>
        <taxon>Pentapetalae</taxon>
        <taxon>rosids</taxon>
        <taxon>malvids</taxon>
        <taxon>Brassicales</taxon>
        <taxon>Brassicaceae</taxon>
        <taxon>Brassiceae</taxon>
        <taxon>Brassica</taxon>
    </lineage>
</organism>
<evidence type="ECO:0000313" key="1">
    <source>
        <dbReference type="EMBL" id="KAF3602381.1"/>
    </source>
</evidence>